<organism evidence="1 2">
    <name type="scientific">Bimuria novae-zelandiae CBS 107.79</name>
    <dbReference type="NCBI Taxonomy" id="1447943"/>
    <lineage>
        <taxon>Eukaryota</taxon>
        <taxon>Fungi</taxon>
        <taxon>Dikarya</taxon>
        <taxon>Ascomycota</taxon>
        <taxon>Pezizomycotina</taxon>
        <taxon>Dothideomycetes</taxon>
        <taxon>Pleosporomycetidae</taxon>
        <taxon>Pleosporales</taxon>
        <taxon>Massarineae</taxon>
        <taxon>Didymosphaeriaceae</taxon>
        <taxon>Bimuria</taxon>
    </lineage>
</organism>
<reference evidence="1" key="1">
    <citation type="journal article" date="2020" name="Stud. Mycol.">
        <title>101 Dothideomycetes genomes: a test case for predicting lifestyles and emergence of pathogens.</title>
        <authorList>
            <person name="Haridas S."/>
            <person name="Albert R."/>
            <person name="Binder M."/>
            <person name="Bloem J."/>
            <person name="Labutti K."/>
            <person name="Salamov A."/>
            <person name="Andreopoulos B."/>
            <person name="Baker S."/>
            <person name="Barry K."/>
            <person name="Bills G."/>
            <person name="Bluhm B."/>
            <person name="Cannon C."/>
            <person name="Castanera R."/>
            <person name="Culley D."/>
            <person name="Daum C."/>
            <person name="Ezra D."/>
            <person name="Gonzalez J."/>
            <person name="Henrissat B."/>
            <person name="Kuo A."/>
            <person name="Liang C."/>
            <person name="Lipzen A."/>
            <person name="Lutzoni F."/>
            <person name="Magnuson J."/>
            <person name="Mondo S."/>
            <person name="Nolan M."/>
            <person name="Ohm R."/>
            <person name="Pangilinan J."/>
            <person name="Park H.-J."/>
            <person name="Ramirez L."/>
            <person name="Alfaro M."/>
            <person name="Sun H."/>
            <person name="Tritt A."/>
            <person name="Yoshinaga Y."/>
            <person name="Zwiers L.-H."/>
            <person name="Turgeon B."/>
            <person name="Goodwin S."/>
            <person name="Spatafora J."/>
            <person name="Crous P."/>
            <person name="Grigoriev I."/>
        </authorList>
    </citation>
    <scope>NUCLEOTIDE SEQUENCE</scope>
    <source>
        <strain evidence="1">CBS 107.79</strain>
    </source>
</reference>
<sequence>MLRKSAQVRRAAFMRRLRISNHEQASSSAAWAAIDLCRRAISDIIAIFGSSSYWLTASRLSWLWPPQQPQPSHIKVTHGHGHANEPDVTRTNGFRFRASCAITIMTSPQVQISIRIKA</sequence>
<dbReference type="AlphaFoldDB" id="A0A6A5UZ37"/>
<name>A0A6A5UZ37_9PLEO</name>
<keyword evidence="2" id="KW-1185">Reference proteome</keyword>
<dbReference type="EMBL" id="ML976704">
    <property type="protein sequence ID" value="KAF1970075.1"/>
    <property type="molecule type" value="Genomic_DNA"/>
</dbReference>
<protein>
    <submittedName>
        <fullName evidence="1">Uncharacterized protein</fullName>
    </submittedName>
</protein>
<gene>
    <name evidence="1" type="ORF">BU23DRAFT_220994</name>
</gene>
<accession>A0A6A5UZ37</accession>
<proteinExistence type="predicted"/>
<dbReference type="Proteomes" id="UP000800036">
    <property type="component" value="Unassembled WGS sequence"/>
</dbReference>
<evidence type="ECO:0000313" key="2">
    <source>
        <dbReference type="Proteomes" id="UP000800036"/>
    </source>
</evidence>
<evidence type="ECO:0000313" key="1">
    <source>
        <dbReference type="EMBL" id="KAF1970075.1"/>
    </source>
</evidence>